<dbReference type="GO" id="GO:0022625">
    <property type="term" value="C:cytosolic large ribosomal subunit"/>
    <property type="evidence" value="ECO:0007669"/>
    <property type="project" value="InterPro"/>
</dbReference>
<dbReference type="GO" id="GO:0002182">
    <property type="term" value="P:cytoplasmic translational elongation"/>
    <property type="evidence" value="ECO:0007669"/>
    <property type="project" value="InterPro"/>
</dbReference>
<dbReference type="KEGG" id="beq:BEWA_021110"/>
<evidence type="ECO:0000256" key="1">
    <source>
        <dbReference type="ARBA" id="ARBA00005436"/>
    </source>
</evidence>
<dbReference type="InterPro" id="IPR044076">
    <property type="entry name" value="Ribosomal_P2"/>
</dbReference>
<dbReference type="PANTHER" id="PTHR21141">
    <property type="entry name" value="60S ACIDIC RIBOSOMAL PROTEIN FAMILY MEMBER"/>
    <property type="match status" value="1"/>
</dbReference>
<dbReference type="GeneID" id="15805976"/>
<dbReference type="Proteomes" id="UP000031512">
    <property type="component" value="Chromosome 1"/>
</dbReference>
<gene>
    <name evidence="5" type="ORF">BEWA_021110</name>
</gene>
<feature type="compositionally biased region" description="Acidic residues" evidence="4">
    <location>
        <begin position="95"/>
        <end position="104"/>
    </location>
</feature>
<keyword evidence="3" id="KW-0687">Ribonucleoprotein</keyword>
<evidence type="ECO:0000256" key="4">
    <source>
        <dbReference type="SAM" id="MobiDB-lite"/>
    </source>
</evidence>
<proteinExistence type="inferred from homology"/>
<feature type="region of interest" description="Disordered" evidence="4">
    <location>
        <begin position="79"/>
        <end position="110"/>
    </location>
</feature>
<keyword evidence="6" id="KW-1185">Reference proteome</keyword>
<dbReference type="eggNOG" id="KOG3449">
    <property type="taxonomic scope" value="Eukaryota"/>
</dbReference>
<sequence length="110" mass="11133">MSLKYVASYLLAVVCGTESPSKKDIEAILGSVGSEVDEEALDGFLSAIAGKTVHEAISSGLSKLQTVPTGGVAVAAAAAGAPAADKADAGKKEEPEAEEEEDDMGFSLFD</sequence>
<dbReference type="EMBL" id="CP001669">
    <property type="protein sequence ID" value="AFZ79264.1"/>
    <property type="molecule type" value="Genomic_DNA"/>
</dbReference>
<dbReference type="CDD" id="cd05833">
    <property type="entry name" value="Ribosomal_P2"/>
    <property type="match status" value="1"/>
</dbReference>
<dbReference type="Pfam" id="PF00428">
    <property type="entry name" value="Ribosomal_60s"/>
    <property type="match status" value="1"/>
</dbReference>
<protein>
    <submittedName>
        <fullName evidence="5">60S acidic ribosomal protein P2, putative</fullName>
    </submittedName>
</protein>
<accession>L0AWH6</accession>
<organism evidence="5 6">
    <name type="scientific">Theileria equi strain WA</name>
    <dbReference type="NCBI Taxonomy" id="1537102"/>
    <lineage>
        <taxon>Eukaryota</taxon>
        <taxon>Sar</taxon>
        <taxon>Alveolata</taxon>
        <taxon>Apicomplexa</taxon>
        <taxon>Aconoidasida</taxon>
        <taxon>Piroplasmida</taxon>
        <taxon>Theileriidae</taxon>
        <taxon>Theileria</taxon>
    </lineage>
</organism>
<dbReference type="PANTHER" id="PTHR21141:SF5">
    <property type="entry name" value="LARGE RIBOSOMAL SUBUNIT PROTEIN P2"/>
    <property type="match status" value="1"/>
</dbReference>
<dbReference type="OrthoDB" id="1227494at2759"/>
<dbReference type="InterPro" id="IPR038716">
    <property type="entry name" value="P1/P2_N_sf"/>
</dbReference>
<dbReference type="GO" id="GO:0003735">
    <property type="term" value="F:structural constituent of ribosome"/>
    <property type="evidence" value="ECO:0007669"/>
    <property type="project" value="InterPro"/>
</dbReference>
<evidence type="ECO:0000256" key="2">
    <source>
        <dbReference type="ARBA" id="ARBA00022980"/>
    </source>
</evidence>
<dbReference type="RefSeq" id="XP_004828930.1">
    <property type="nucleotide sequence ID" value="XM_004828873.1"/>
</dbReference>
<dbReference type="FunFam" id="1.10.10.1410:FF:000002">
    <property type="entry name" value="60S acidic ribosomal protein P2"/>
    <property type="match status" value="1"/>
</dbReference>
<evidence type="ECO:0000313" key="5">
    <source>
        <dbReference type="EMBL" id="AFZ79264.1"/>
    </source>
</evidence>
<dbReference type="HAMAP" id="MF_01478">
    <property type="entry name" value="Ribosomal_L12_arch"/>
    <property type="match status" value="1"/>
</dbReference>
<feature type="compositionally biased region" description="Basic and acidic residues" evidence="4">
    <location>
        <begin position="85"/>
        <end position="94"/>
    </location>
</feature>
<comment type="similarity">
    <text evidence="1">Belongs to the eukaryotic ribosomal protein P1/P2 family.</text>
</comment>
<evidence type="ECO:0000256" key="3">
    <source>
        <dbReference type="ARBA" id="ARBA00023274"/>
    </source>
</evidence>
<dbReference type="Gene3D" id="1.10.10.1410">
    <property type="match status" value="1"/>
</dbReference>
<reference evidence="5 6" key="1">
    <citation type="journal article" date="2012" name="BMC Genomics">
        <title>Comparative genomic analysis and phylogenetic position of Theileria equi.</title>
        <authorList>
            <person name="Kappmeyer L.S."/>
            <person name="Thiagarajan M."/>
            <person name="Herndon D.R."/>
            <person name="Ramsay J.D."/>
            <person name="Caler E."/>
            <person name="Djikeng A."/>
            <person name="Gillespie J.J."/>
            <person name="Lau A.O."/>
            <person name="Roalson E.H."/>
            <person name="Silva J.C."/>
            <person name="Silva M.G."/>
            <person name="Suarez C.E."/>
            <person name="Ueti M.W."/>
            <person name="Nene V.M."/>
            <person name="Mealey R.H."/>
            <person name="Knowles D.P."/>
            <person name="Brayton K.A."/>
        </authorList>
    </citation>
    <scope>NUCLEOTIDE SEQUENCE [LARGE SCALE GENOMIC DNA]</scope>
    <source>
        <strain evidence="5 6">WA</strain>
    </source>
</reference>
<dbReference type="InterPro" id="IPR027534">
    <property type="entry name" value="Ribosomal_P1/P2"/>
</dbReference>
<evidence type="ECO:0000313" key="6">
    <source>
        <dbReference type="Proteomes" id="UP000031512"/>
    </source>
</evidence>
<dbReference type="AlphaFoldDB" id="L0AWH6"/>
<dbReference type="VEuPathDB" id="PiroplasmaDB:BEWA_021110"/>
<dbReference type="STRING" id="1537102.L0AWH6"/>
<name>L0AWH6_THEEQ</name>
<keyword evidence="2 5" id="KW-0689">Ribosomal protein</keyword>